<evidence type="ECO:0000256" key="1">
    <source>
        <dbReference type="ARBA" id="ARBA00008987"/>
    </source>
</evidence>
<dbReference type="AlphaFoldDB" id="A0AAU8EKW2"/>
<feature type="disulfide bond" description="Redox-active" evidence="9">
    <location>
        <begin position="31"/>
        <end position="34"/>
    </location>
</feature>
<comment type="similarity">
    <text evidence="1 7">Belongs to the thioredoxin family.</text>
</comment>
<dbReference type="PANTHER" id="PTHR45663">
    <property type="entry name" value="GEO12009P1"/>
    <property type="match status" value="1"/>
</dbReference>
<reference evidence="11" key="1">
    <citation type="submission" date="2024-06" db="EMBL/GenBank/DDBJ databases">
        <title>Biodegradation of dimethachlon by Arthrobacter sp. K5: mechanistic insights and ecological implications.</title>
        <authorList>
            <person name="Hu S."/>
            <person name="Lu P."/>
        </authorList>
    </citation>
    <scope>NUCLEOTIDE SEQUENCE</scope>
    <source>
        <strain evidence="11">K5</strain>
    </source>
</reference>
<accession>A0AAU8EKW2</accession>
<dbReference type="InterPro" id="IPR005746">
    <property type="entry name" value="Thioredoxin"/>
</dbReference>
<dbReference type="Pfam" id="PF00085">
    <property type="entry name" value="Thioredoxin"/>
    <property type="match status" value="1"/>
</dbReference>
<dbReference type="NCBIfam" id="TIGR01068">
    <property type="entry name" value="thioredoxin"/>
    <property type="match status" value="1"/>
</dbReference>
<keyword evidence="5 9" id="KW-0676">Redox-active center</keyword>
<dbReference type="PROSITE" id="PS51354">
    <property type="entry name" value="GLUTAREDOXIN_2"/>
    <property type="match status" value="1"/>
</dbReference>
<feature type="active site" description="Nucleophile" evidence="8">
    <location>
        <position position="34"/>
    </location>
</feature>
<dbReference type="RefSeq" id="WP_353710732.1">
    <property type="nucleotide sequence ID" value="NZ_CP159279.1"/>
</dbReference>
<organism evidence="11">
    <name type="scientific">Arthrobacter sp. K5</name>
    <dbReference type="NCBI Taxonomy" id="2839623"/>
    <lineage>
        <taxon>Bacteria</taxon>
        <taxon>Bacillati</taxon>
        <taxon>Actinomycetota</taxon>
        <taxon>Actinomycetes</taxon>
        <taxon>Micrococcales</taxon>
        <taxon>Micrococcaceae</taxon>
        <taxon>Arthrobacter</taxon>
    </lineage>
</organism>
<name>A0AAU8EKW2_9MICC</name>
<keyword evidence="2" id="KW-0813">Transport</keyword>
<dbReference type="PIRSF" id="PIRSF000077">
    <property type="entry name" value="Thioredoxin"/>
    <property type="match status" value="1"/>
</dbReference>
<dbReference type="PROSITE" id="PS51352">
    <property type="entry name" value="THIOREDOXIN_2"/>
    <property type="match status" value="1"/>
</dbReference>
<feature type="site" description="Deprotonates C-terminal active site Cys" evidence="8">
    <location>
        <position position="25"/>
    </location>
</feature>
<evidence type="ECO:0000256" key="3">
    <source>
        <dbReference type="ARBA" id="ARBA00022982"/>
    </source>
</evidence>
<evidence type="ECO:0000256" key="4">
    <source>
        <dbReference type="ARBA" id="ARBA00023157"/>
    </source>
</evidence>
<protein>
    <recommendedName>
        <fullName evidence="6 7">Thioredoxin</fullName>
    </recommendedName>
</protein>
<evidence type="ECO:0000256" key="6">
    <source>
        <dbReference type="NCBIfam" id="TIGR01068"/>
    </source>
</evidence>
<evidence type="ECO:0000256" key="2">
    <source>
        <dbReference type="ARBA" id="ARBA00022448"/>
    </source>
</evidence>
<dbReference type="SUPFAM" id="SSF52833">
    <property type="entry name" value="Thioredoxin-like"/>
    <property type="match status" value="1"/>
</dbReference>
<dbReference type="EMBL" id="CP159279">
    <property type="protein sequence ID" value="XCH10059.1"/>
    <property type="molecule type" value="Genomic_DNA"/>
</dbReference>
<evidence type="ECO:0000313" key="11">
    <source>
        <dbReference type="EMBL" id="XCH10059.1"/>
    </source>
</evidence>
<dbReference type="InterPro" id="IPR013766">
    <property type="entry name" value="Thioredoxin_domain"/>
</dbReference>
<feature type="active site" description="Nucleophile" evidence="8">
    <location>
        <position position="31"/>
    </location>
</feature>
<dbReference type="PANTHER" id="PTHR45663:SF11">
    <property type="entry name" value="GEO12009P1"/>
    <property type="match status" value="1"/>
</dbReference>
<feature type="domain" description="Thioredoxin" evidence="10">
    <location>
        <begin position="1"/>
        <end position="107"/>
    </location>
</feature>
<proteinExistence type="inferred from homology"/>
<evidence type="ECO:0000256" key="8">
    <source>
        <dbReference type="PIRSR" id="PIRSR000077-1"/>
    </source>
</evidence>
<dbReference type="PROSITE" id="PS00194">
    <property type="entry name" value="THIOREDOXIN_1"/>
    <property type="match status" value="1"/>
</dbReference>
<dbReference type="GO" id="GO:0005737">
    <property type="term" value="C:cytoplasm"/>
    <property type="evidence" value="ECO:0007669"/>
    <property type="project" value="TreeGrafter"/>
</dbReference>
<dbReference type="InterPro" id="IPR017937">
    <property type="entry name" value="Thioredoxin_CS"/>
</dbReference>
<dbReference type="InterPro" id="IPR036249">
    <property type="entry name" value="Thioredoxin-like_sf"/>
</dbReference>
<keyword evidence="4 9" id="KW-1015">Disulfide bond</keyword>
<keyword evidence="3" id="KW-0249">Electron transport</keyword>
<evidence type="ECO:0000259" key="10">
    <source>
        <dbReference type="PROSITE" id="PS51352"/>
    </source>
</evidence>
<dbReference type="CDD" id="cd02947">
    <property type="entry name" value="TRX_family"/>
    <property type="match status" value="1"/>
</dbReference>
<dbReference type="PRINTS" id="PR00421">
    <property type="entry name" value="THIOREDOXIN"/>
</dbReference>
<dbReference type="Gene3D" id="3.40.30.10">
    <property type="entry name" value="Glutaredoxin"/>
    <property type="match status" value="1"/>
</dbReference>
<feature type="site" description="Contributes to redox potential value" evidence="8">
    <location>
        <position position="33"/>
    </location>
</feature>
<dbReference type="GO" id="GO:0015035">
    <property type="term" value="F:protein-disulfide reductase activity"/>
    <property type="evidence" value="ECO:0007669"/>
    <property type="project" value="UniProtKB-UniRule"/>
</dbReference>
<gene>
    <name evidence="11" type="primary">trxA</name>
    <name evidence="11" type="ORF">ABRP34_14570</name>
</gene>
<feature type="site" description="Contributes to redox potential value" evidence="8">
    <location>
        <position position="32"/>
    </location>
</feature>
<evidence type="ECO:0000256" key="7">
    <source>
        <dbReference type="PIRNR" id="PIRNR000077"/>
    </source>
</evidence>
<dbReference type="FunFam" id="3.40.30.10:FF:000001">
    <property type="entry name" value="Thioredoxin"/>
    <property type="match status" value="1"/>
</dbReference>
<evidence type="ECO:0000256" key="5">
    <source>
        <dbReference type="ARBA" id="ARBA00023284"/>
    </source>
</evidence>
<sequence>MSARSTTTSAFQADVLQNDLPVLVDFWAPWCPPCRAVGPVLDELAQEQAGKVEVVKVNVDENPELAQQYGVTSIPAFRVFNNGDVVGSFLGAMPKEAFEDRLAPYLGAAARN</sequence>
<evidence type="ECO:0000256" key="9">
    <source>
        <dbReference type="PIRSR" id="PIRSR000077-4"/>
    </source>
</evidence>